<feature type="compositionally biased region" description="Basic and acidic residues" evidence="1">
    <location>
        <begin position="265"/>
        <end position="280"/>
    </location>
</feature>
<evidence type="ECO:0000313" key="2">
    <source>
        <dbReference type="EMBL" id="KAF3033211.1"/>
    </source>
</evidence>
<accession>A0A9P5BX20</accession>
<feature type="compositionally biased region" description="Basic and acidic residues" evidence="1">
    <location>
        <begin position="7"/>
        <end position="24"/>
    </location>
</feature>
<feature type="region of interest" description="Disordered" evidence="1">
    <location>
        <begin position="128"/>
        <end position="156"/>
    </location>
</feature>
<dbReference type="EMBL" id="SWKV01000085">
    <property type="protein sequence ID" value="KAF3033211.1"/>
    <property type="molecule type" value="Genomic_DNA"/>
</dbReference>
<dbReference type="OrthoDB" id="3792350at2759"/>
<dbReference type="AlphaFoldDB" id="A0A9P5BX20"/>
<proteinExistence type="predicted"/>
<protein>
    <submittedName>
        <fullName evidence="2">Uncharacterized protein</fullName>
    </submittedName>
</protein>
<evidence type="ECO:0000256" key="1">
    <source>
        <dbReference type="SAM" id="MobiDB-lite"/>
    </source>
</evidence>
<sequence length="317" mass="35037">MLSAIAPRKDSAQSSKDALKKRTPDYFPHSTPPLANCPTPDIVTNDERAKSPDLMRVLSPMRPRRTPKLVNAPEIRWRLPPSLQCMPSLDSLFSSNTSASEMSTVRHVPTGPHNIALPVSSTSSVITTLPDALPQDPPLPPPPPPPSSSPSQNQTQYNTMFRPSERQLRLDTRFNEAHVTERPRIVPQLCAHQPHPLSPVTEVSSAPSIRSSITDVRVQEIGTAERRLLSDVRRQNVHVVGASEEKFGAPRVESLGHRGKRHSQSIRDTERGGSDEEQRVGSRKMLGRLSESVKDAARKVVESVARQYVTVLLARVL</sequence>
<keyword evidence="3" id="KW-1185">Reference proteome</keyword>
<dbReference type="Proteomes" id="UP000758155">
    <property type="component" value="Unassembled WGS sequence"/>
</dbReference>
<organism evidence="2 3">
    <name type="scientific">Didymella heteroderae</name>
    <dbReference type="NCBI Taxonomy" id="1769908"/>
    <lineage>
        <taxon>Eukaryota</taxon>
        <taxon>Fungi</taxon>
        <taxon>Dikarya</taxon>
        <taxon>Ascomycota</taxon>
        <taxon>Pezizomycotina</taxon>
        <taxon>Dothideomycetes</taxon>
        <taxon>Pleosporomycetidae</taxon>
        <taxon>Pleosporales</taxon>
        <taxon>Pleosporineae</taxon>
        <taxon>Didymellaceae</taxon>
        <taxon>Didymella</taxon>
    </lineage>
</organism>
<reference evidence="2" key="1">
    <citation type="submission" date="2019-04" db="EMBL/GenBank/DDBJ databases">
        <title>Sequencing of skin fungus with MAO and IRED activity.</title>
        <authorList>
            <person name="Marsaioli A.J."/>
            <person name="Bonatto J.M.C."/>
            <person name="Reis Junior O."/>
        </authorList>
    </citation>
    <scope>NUCLEOTIDE SEQUENCE</scope>
    <source>
        <strain evidence="2">28M1</strain>
    </source>
</reference>
<name>A0A9P5BX20_9PLEO</name>
<comment type="caution">
    <text evidence="2">The sequence shown here is derived from an EMBL/GenBank/DDBJ whole genome shotgun (WGS) entry which is preliminary data.</text>
</comment>
<feature type="compositionally biased region" description="Pro residues" evidence="1">
    <location>
        <begin position="135"/>
        <end position="148"/>
    </location>
</feature>
<feature type="region of interest" description="Disordered" evidence="1">
    <location>
        <begin position="1"/>
        <end position="51"/>
    </location>
</feature>
<feature type="region of interest" description="Disordered" evidence="1">
    <location>
        <begin position="250"/>
        <end position="283"/>
    </location>
</feature>
<evidence type="ECO:0000313" key="3">
    <source>
        <dbReference type="Proteomes" id="UP000758155"/>
    </source>
</evidence>
<gene>
    <name evidence="2" type="ORF">E8E12_004773</name>
</gene>